<accession>A0A381RMC8</accession>
<protein>
    <recommendedName>
        <fullName evidence="2">Aminomethyltransferase folate-binding domain-containing protein</fullName>
    </recommendedName>
</protein>
<dbReference type="InterPro" id="IPR027266">
    <property type="entry name" value="TrmE/GcvT-like"/>
</dbReference>
<organism evidence="1">
    <name type="scientific">marine metagenome</name>
    <dbReference type="NCBI Taxonomy" id="408172"/>
    <lineage>
        <taxon>unclassified sequences</taxon>
        <taxon>metagenomes</taxon>
        <taxon>ecological metagenomes</taxon>
    </lineage>
</organism>
<evidence type="ECO:0008006" key="2">
    <source>
        <dbReference type="Google" id="ProtNLM"/>
    </source>
</evidence>
<name>A0A381RMC8_9ZZZZ</name>
<dbReference type="Gene3D" id="3.30.1360.120">
    <property type="entry name" value="Probable tRNA modification gtpase trme, domain 1"/>
    <property type="match status" value="1"/>
</dbReference>
<dbReference type="InterPro" id="IPR007375">
    <property type="entry name" value="SoxG"/>
</dbReference>
<dbReference type="Gene3D" id="3.30.70.1520">
    <property type="entry name" value="Heterotetrameric sarcosine oxidase"/>
    <property type="match status" value="1"/>
</dbReference>
<sequence length="182" mass="18813">VEIGPLAAADGGLTLADAGSTTKILVRAGSDTEAATALAVPYGQSRQGEDGTLICGSRPDEWTLYAPADQSAQVIASVPTGGFVSVIDLTHGRAMIRISGHSSVPTLAKVCNIDLADDMVPAGAVFSAAVAGVSCDLVRDDRDGQRSYSLTCERSFGRYLFVALADAGIEFGIDVPEGWTLH</sequence>
<dbReference type="Pfam" id="PF04268">
    <property type="entry name" value="SoxG"/>
    <property type="match status" value="1"/>
</dbReference>
<feature type="non-terminal residue" evidence="1">
    <location>
        <position position="1"/>
    </location>
</feature>
<dbReference type="SUPFAM" id="SSF103025">
    <property type="entry name" value="Folate-binding domain"/>
    <property type="match status" value="1"/>
</dbReference>
<evidence type="ECO:0000313" key="1">
    <source>
        <dbReference type="EMBL" id="SUZ90143.1"/>
    </source>
</evidence>
<gene>
    <name evidence="1" type="ORF">METZ01_LOCUS42997</name>
</gene>
<dbReference type="EMBL" id="UINC01001870">
    <property type="protein sequence ID" value="SUZ90143.1"/>
    <property type="molecule type" value="Genomic_DNA"/>
</dbReference>
<reference evidence="1" key="1">
    <citation type="submission" date="2018-05" db="EMBL/GenBank/DDBJ databases">
        <authorList>
            <person name="Lanie J.A."/>
            <person name="Ng W.-L."/>
            <person name="Kazmierczak K.M."/>
            <person name="Andrzejewski T.M."/>
            <person name="Davidsen T.M."/>
            <person name="Wayne K.J."/>
            <person name="Tettelin H."/>
            <person name="Glass J.I."/>
            <person name="Rusch D."/>
            <person name="Podicherti R."/>
            <person name="Tsui H.-C.T."/>
            <person name="Winkler M.E."/>
        </authorList>
    </citation>
    <scope>NUCLEOTIDE SEQUENCE</scope>
</reference>
<proteinExistence type="predicted"/>
<dbReference type="AlphaFoldDB" id="A0A381RMC8"/>